<dbReference type="InterPro" id="IPR000653">
    <property type="entry name" value="DegT/StrS_aminotransferase"/>
</dbReference>
<proteinExistence type="predicted"/>
<keyword evidence="1" id="KW-0808">Transferase</keyword>
<dbReference type="GO" id="GO:0030170">
    <property type="term" value="F:pyridoxal phosphate binding"/>
    <property type="evidence" value="ECO:0007669"/>
    <property type="project" value="TreeGrafter"/>
</dbReference>
<gene>
    <name evidence="1" type="ORF">ASZ90_007071</name>
</gene>
<organism evidence="1">
    <name type="scientific">hydrocarbon metagenome</name>
    <dbReference type="NCBI Taxonomy" id="938273"/>
    <lineage>
        <taxon>unclassified sequences</taxon>
        <taxon>metagenomes</taxon>
        <taxon>ecological metagenomes</taxon>
    </lineage>
</organism>
<comment type="caution">
    <text evidence="1">The sequence shown here is derived from an EMBL/GenBank/DDBJ whole genome shotgun (WGS) entry which is preliminary data.</text>
</comment>
<keyword evidence="1" id="KW-0032">Aminotransferase</keyword>
<accession>A0A0W8FQF2</accession>
<dbReference type="InterPro" id="IPR015422">
    <property type="entry name" value="PyrdxlP-dep_Trfase_small"/>
</dbReference>
<name>A0A0W8FQF2_9ZZZZ</name>
<dbReference type="CDD" id="cd00616">
    <property type="entry name" value="AHBA_syn"/>
    <property type="match status" value="1"/>
</dbReference>
<dbReference type="EMBL" id="LNQE01000919">
    <property type="protein sequence ID" value="KUG23144.1"/>
    <property type="molecule type" value="Genomic_DNA"/>
</dbReference>
<dbReference type="Gene3D" id="3.40.640.10">
    <property type="entry name" value="Type I PLP-dependent aspartate aminotransferase-like (Major domain)"/>
    <property type="match status" value="1"/>
</dbReference>
<dbReference type="GO" id="GO:0000271">
    <property type="term" value="P:polysaccharide biosynthetic process"/>
    <property type="evidence" value="ECO:0007669"/>
    <property type="project" value="TreeGrafter"/>
</dbReference>
<dbReference type="InterPro" id="IPR015424">
    <property type="entry name" value="PyrdxlP-dep_Trfase"/>
</dbReference>
<dbReference type="PANTHER" id="PTHR30244:SF34">
    <property type="entry name" value="DTDP-4-AMINO-4,6-DIDEOXYGALACTOSE TRANSAMINASE"/>
    <property type="match status" value="1"/>
</dbReference>
<protein>
    <submittedName>
        <fullName evidence="1">4-keto-6-deoxy-n-acetyl-d-hexosaminyl-(Lipid carrier) aminotransferase</fullName>
    </submittedName>
</protein>
<dbReference type="PANTHER" id="PTHR30244">
    <property type="entry name" value="TRANSAMINASE"/>
    <property type="match status" value="1"/>
</dbReference>
<dbReference type="GO" id="GO:0008483">
    <property type="term" value="F:transaminase activity"/>
    <property type="evidence" value="ECO:0007669"/>
    <property type="project" value="UniProtKB-KW"/>
</dbReference>
<dbReference type="AlphaFoldDB" id="A0A0W8FQF2"/>
<sequence length="400" mass="44519">MAGAELIGKEEMKEVMDVLETGILMRYGFDKERKGIYKVREFEEAFARYCGTSYALGVTSGSTALQIALTAMDVGPGDDVLVPAFTFLATYEAVMEVGAIPIMVDIDDTLNLDPLEIEKKKTPFTKAVIPVHMCGSAANIDKIVEIARENKLLVLEDNAQGCGAGFKGKKLGSFGDMGTFSFDYVKTVTTGEGGMVITNNKEFYLRSEWYHDHGHDHNPKVSRALEGRTILGFNFRMNELQGALGLAQLRKLDYLIGEQKKNKKFIMDVLAQVPGVGFRAKPDPEGDSATFLAFNMPSEDQAQKFQNMLSAEGVDTVCYKRNLWHYVPNWEHFLAKSTANSKKYPFSNPAYKGKVEYKRENIPHAEDILGRTLVMGISVKMSQEKLDSIRKGIEQAAKNM</sequence>
<dbReference type="Pfam" id="PF01041">
    <property type="entry name" value="DegT_DnrJ_EryC1"/>
    <property type="match status" value="1"/>
</dbReference>
<dbReference type="Gene3D" id="3.90.1150.10">
    <property type="entry name" value="Aspartate Aminotransferase, domain 1"/>
    <property type="match status" value="1"/>
</dbReference>
<dbReference type="SUPFAM" id="SSF53383">
    <property type="entry name" value="PLP-dependent transferases"/>
    <property type="match status" value="1"/>
</dbReference>
<dbReference type="InterPro" id="IPR015421">
    <property type="entry name" value="PyrdxlP-dep_Trfase_major"/>
</dbReference>
<evidence type="ECO:0000313" key="1">
    <source>
        <dbReference type="EMBL" id="KUG23144.1"/>
    </source>
</evidence>
<reference evidence="1" key="1">
    <citation type="journal article" date="2015" name="Proc. Natl. Acad. Sci. U.S.A.">
        <title>Networks of energetic and metabolic interactions define dynamics in microbial communities.</title>
        <authorList>
            <person name="Embree M."/>
            <person name="Liu J.K."/>
            <person name="Al-Bassam M.M."/>
            <person name="Zengler K."/>
        </authorList>
    </citation>
    <scope>NUCLEOTIDE SEQUENCE</scope>
</reference>
<dbReference type="PIRSF" id="PIRSF000390">
    <property type="entry name" value="PLP_StrS"/>
    <property type="match status" value="1"/>
</dbReference>